<dbReference type="Gene3D" id="1.10.287.130">
    <property type="match status" value="1"/>
</dbReference>
<keyword evidence="11" id="KW-0472">Membrane</keyword>
<dbReference type="Pfam" id="PF02518">
    <property type="entry name" value="HATPase_c"/>
    <property type="match status" value="1"/>
</dbReference>
<reference evidence="17" key="1">
    <citation type="journal article" date="2013" name="Stand. Genomic Sci.">
        <title>Complete genome sequence of Desulfocapsa sulfexigens, a marine deltaproteobacterium specialized in disproportionating inorganic sulfur compounds.</title>
        <authorList>
            <person name="Finster K.W."/>
            <person name="Kjeldsen K.U."/>
            <person name="Kube M."/>
            <person name="Reinhardt R."/>
            <person name="Mussmann M."/>
            <person name="Amann R."/>
            <person name="Schreiber L."/>
        </authorList>
    </citation>
    <scope>NUCLEOTIDE SEQUENCE [LARGE SCALE GENOMIC DNA]</scope>
    <source>
        <strain evidence="17">DSM 10523 / SB164P1</strain>
    </source>
</reference>
<dbReference type="CDD" id="cd17546">
    <property type="entry name" value="REC_hyHK_CKI1_RcsC-like"/>
    <property type="match status" value="1"/>
</dbReference>
<dbReference type="PROSITE" id="PS50109">
    <property type="entry name" value="HIS_KIN"/>
    <property type="match status" value="1"/>
</dbReference>
<keyword evidence="5" id="KW-0808">Transferase</keyword>
<proteinExistence type="predicted"/>
<dbReference type="EC" id="2.7.13.3" evidence="3"/>
<dbReference type="Gene3D" id="3.30.450.20">
    <property type="entry name" value="PAS domain"/>
    <property type="match status" value="1"/>
</dbReference>
<dbReference type="Gene3D" id="3.40.50.2300">
    <property type="match status" value="1"/>
</dbReference>
<dbReference type="InterPro" id="IPR001789">
    <property type="entry name" value="Sig_transdc_resp-reg_receiver"/>
</dbReference>
<dbReference type="EMBL" id="CP003985">
    <property type="protein sequence ID" value="AGF80057.1"/>
    <property type="molecule type" value="Genomic_DNA"/>
</dbReference>
<dbReference type="PROSITE" id="PS50112">
    <property type="entry name" value="PAS"/>
    <property type="match status" value="1"/>
</dbReference>
<dbReference type="InterPro" id="IPR011006">
    <property type="entry name" value="CheY-like_superfamily"/>
</dbReference>
<dbReference type="SMART" id="SM00448">
    <property type="entry name" value="REC"/>
    <property type="match status" value="1"/>
</dbReference>
<dbReference type="OrthoDB" id="5429506at2"/>
<dbReference type="PROSITE" id="PS50110">
    <property type="entry name" value="RESPONSE_REGULATORY"/>
    <property type="match status" value="1"/>
</dbReference>
<feature type="domain" description="PAS" evidence="14">
    <location>
        <begin position="261"/>
        <end position="315"/>
    </location>
</feature>
<gene>
    <name evidence="16" type="ordered locus">UWK_03542</name>
</gene>
<dbReference type="InterPro" id="IPR036097">
    <property type="entry name" value="HisK_dim/P_sf"/>
</dbReference>
<dbReference type="SMART" id="SM00388">
    <property type="entry name" value="HisKA"/>
    <property type="match status" value="1"/>
</dbReference>
<dbReference type="SUPFAM" id="SSF52172">
    <property type="entry name" value="CheY-like"/>
    <property type="match status" value="1"/>
</dbReference>
<evidence type="ECO:0000256" key="1">
    <source>
        <dbReference type="ARBA" id="ARBA00000085"/>
    </source>
</evidence>
<comment type="subcellular location">
    <subcellularLocation>
        <location evidence="2">Membrane</location>
    </subcellularLocation>
</comment>
<evidence type="ECO:0000313" key="16">
    <source>
        <dbReference type="EMBL" id="AGF80057.1"/>
    </source>
</evidence>
<dbReference type="KEGG" id="dsf:UWK_03542"/>
<dbReference type="eggNOG" id="COG2204">
    <property type="taxonomic scope" value="Bacteria"/>
</dbReference>
<dbReference type="InterPro" id="IPR036890">
    <property type="entry name" value="HATPase_C_sf"/>
</dbReference>
<dbReference type="InterPro" id="IPR005467">
    <property type="entry name" value="His_kinase_dom"/>
</dbReference>
<evidence type="ECO:0000256" key="9">
    <source>
        <dbReference type="ARBA" id="ARBA00023012"/>
    </source>
</evidence>
<dbReference type="GO" id="GO:0000155">
    <property type="term" value="F:phosphorelay sensor kinase activity"/>
    <property type="evidence" value="ECO:0007669"/>
    <property type="project" value="InterPro"/>
</dbReference>
<dbReference type="PANTHER" id="PTHR43065:SF46">
    <property type="entry name" value="C4-DICARBOXYLATE TRANSPORT SENSOR PROTEIN DCTB"/>
    <property type="match status" value="1"/>
</dbReference>
<evidence type="ECO:0000313" key="17">
    <source>
        <dbReference type="Proteomes" id="UP000011721"/>
    </source>
</evidence>
<dbReference type="eggNOG" id="COG5000">
    <property type="taxonomic scope" value="Bacteria"/>
</dbReference>
<dbReference type="InterPro" id="IPR003661">
    <property type="entry name" value="HisK_dim/P_dom"/>
</dbReference>
<feature type="domain" description="HAMP" evidence="15">
    <location>
        <begin position="204"/>
        <end position="256"/>
    </location>
</feature>
<feature type="modified residue" description="4-aspartylphosphate" evidence="10">
    <location>
        <position position="696"/>
    </location>
</feature>
<dbReference type="GO" id="GO:0016020">
    <property type="term" value="C:membrane"/>
    <property type="evidence" value="ECO:0007669"/>
    <property type="project" value="UniProtKB-SubCell"/>
</dbReference>
<dbReference type="SUPFAM" id="SSF55874">
    <property type="entry name" value="ATPase domain of HSP90 chaperone/DNA topoisomerase II/histidine kinase"/>
    <property type="match status" value="1"/>
</dbReference>
<organism evidence="16 17">
    <name type="scientific">Desulfocapsa sulfexigens (strain DSM 10523 / SB164P1)</name>
    <dbReference type="NCBI Taxonomy" id="1167006"/>
    <lineage>
        <taxon>Bacteria</taxon>
        <taxon>Pseudomonadati</taxon>
        <taxon>Thermodesulfobacteriota</taxon>
        <taxon>Desulfobulbia</taxon>
        <taxon>Desulfobulbales</taxon>
        <taxon>Desulfocapsaceae</taxon>
        <taxon>Desulfocapsa</taxon>
    </lineage>
</organism>
<dbReference type="Pfam" id="PF00072">
    <property type="entry name" value="Response_reg"/>
    <property type="match status" value="1"/>
</dbReference>
<keyword evidence="11" id="KW-0812">Transmembrane</keyword>
<dbReference type="InterPro" id="IPR013656">
    <property type="entry name" value="PAS_4"/>
</dbReference>
<dbReference type="SUPFAM" id="SSF55785">
    <property type="entry name" value="PYP-like sensor domain (PAS domain)"/>
    <property type="match status" value="1"/>
</dbReference>
<dbReference type="Gene3D" id="6.10.340.10">
    <property type="match status" value="1"/>
</dbReference>
<keyword evidence="6" id="KW-0547">Nucleotide-binding</keyword>
<feature type="domain" description="Histidine kinase" evidence="12">
    <location>
        <begin position="397"/>
        <end position="621"/>
    </location>
</feature>
<sequence>MKEHNQGNKNDRLGIRHSLGARFSLHIFLTLIIVNFFSVLYIYKTEQKNNIHDLRNQAEVIGSFIASSVPQHILNYDFISLDTTLHEAMQLKGLHYTAIIAENEVYIAARVSPLWSKDTQATESLFPSFEKQLSTIQLLRRTSLDHIDISTPIIFGDAYLGRVIVGLSLDISKKKTEDFLAILLIVNAIVAFFVAAGVYLFFWKTTLQPIYHLIDGAKRVAHGNYNEPVALAGSDEIGLLTNSFNTMMSARKLAEEDIRKSRKDWERLFNAVDDVVTIQDSNMRILQANDAAGRLLDKDPNELIGMYCYNIFREEVNGICHGCPTIQCLEDHQHHHADIKYPELKKIFHVSAFPIHDEELGWIGIAHIARDITDQKKLEAQYRQAQKMEAIGTLAGGIAHDFNNILTPIFGYAQLIKLDAPSGSQLEKNIDRVLHSSELAQKLVRQILTFSRERQHEMDAVQLQPIIKESMKLLRASIPTTIEFKIALDEKCGNVLVDPTQIHQIIMNICTNAYHAMESTGGTLGVTLRQVYLDKMTAPLKGNLSPGDYVMLQISDTGCGMDEATRDRIFEPFFTTKTEGKGTGMGLSVVHGIIKEYAGAILVYSEPDEGTTFTIYFPVIDQTAPPVIQSPKKDTANTLPAGKEHILVVDDEELIVDLERGLLEGLGYRVTSFTKSEQALQALQDTPKAFDLVITDMTMPKITGIQLAEELVAIRPDLPVVLCTGHSRITIEEIQNCSAITSYLPKPIDLFRLTEVIREVLDRKKQGASTRLSFAKKHSTTVKK</sequence>
<dbReference type="PROSITE" id="PS50885">
    <property type="entry name" value="HAMP"/>
    <property type="match status" value="1"/>
</dbReference>
<dbReference type="Gene3D" id="3.30.565.10">
    <property type="entry name" value="Histidine kinase-like ATPase, C-terminal domain"/>
    <property type="match status" value="1"/>
</dbReference>
<feature type="domain" description="Response regulatory" evidence="13">
    <location>
        <begin position="645"/>
        <end position="761"/>
    </location>
</feature>
<dbReference type="InterPro" id="IPR003660">
    <property type="entry name" value="HAMP_dom"/>
</dbReference>
<dbReference type="SMART" id="SM00387">
    <property type="entry name" value="HATPase_c"/>
    <property type="match status" value="1"/>
</dbReference>
<evidence type="ECO:0000259" key="13">
    <source>
        <dbReference type="PROSITE" id="PS50110"/>
    </source>
</evidence>
<dbReference type="SUPFAM" id="SSF158472">
    <property type="entry name" value="HAMP domain-like"/>
    <property type="match status" value="1"/>
</dbReference>
<dbReference type="AlphaFoldDB" id="M1PET3"/>
<dbReference type="InterPro" id="IPR003594">
    <property type="entry name" value="HATPase_dom"/>
</dbReference>
<keyword evidence="9" id="KW-0902">Two-component regulatory system</keyword>
<keyword evidence="7 16" id="KW-0418">Kinase</keyword>
<evidence type="ECO:0000256" key="10">
    <source>
        <dbReference type="PROSITE-ProRule" id="PRU00169"/>
    </source>
</evidence>
<dbReference type="RefSeq" id="WP_015405739.1">
    <property type="nucleotide sequence ID" value="NC_020304.1"/>
</dbReference>
<keyword evidence="8" id="KW-0067">ATP-binding</keyword>
<keyword evidence="17" id="KW-1185">Reference proteome</keyword>
<dbReference type="STRING" id="1167006.UWK_03542"/>
<dbReference type="HOGENOM" id="CLU_000445_114_51_7"/>
<comment type="catalytic activity">
    <reaction evidence="1">
        <text>ATP + protein L-histidine = ADP + protein N-phospho-L-histidine.</text>
        <dbReference type="EC" id="2.7.13.3"/>
    </reaction>
</comment>
<dbReference type="InterPro" id="IPR000014">
    <property type="entry name" value="PAS"/>
</dbReference>
<dbReference type="PANTHER" id="PTHR43065">
    <property type="entry name" value="SENSOR HISTIDINE KINASE"/>
    <property type="match status" value="1"/>
</dbReference>
<dbReference type="SMART" id="SM00091">
    <property type="entry name" value="PAS"/>
    <property type="match status" value="1"/>
</dbReference>
<evidence type="ECO:0000256" key="4">
    <source>
        <dbReference type="ARBA" id="ARBA00022553"/>
    </source>
</evidence>
<keyword evidence="11" id="KW-1133">Transmembrane helix</keyword>
<evidence type="ECO:0000256" key="8">
    <source>
        <dbReference type="ARBA" id="ARBA00022840"/>
    </source>
</evidence>
<dbReference type="NCBIfam" id="TIGR00229">
    <property type="entry name" value="sensory_box"/>
    <property type="match status" value="1"/>
</dbReference>
<dbReference type="PRINTS" id="PR00344">
    <property type="entry name" value="BCTRLSENSOR"/>
</dbReference>
<dbReference type="PATRIC" id="fig|1167006.5.peg.3810"/>
<dbReference type="Pfam" id="PF08448">
    <property type="entry name" value="PAS_4"/>
    <property type="match status" value="1"/>
</dbReference>
<dbReference type="SUPFAM" id="SSF47384">
    <property type="entry name" value="Homodimeric domain of signal transducing histidine kinase"/>
    <property type="match status" value="1"/>
</dbReference>
<evidence type="ECO:0000256" key="5">
    <source>
        <dbReference type="ARBA" id="ARBA00022679"/>
    </source>
</evidence>
<accession>M1PET3</accession>
<feature type="transmembrane region" description="Helical" evidence="11">
    <location>
        <begin position="179"/>
        <end position="203"/>
    </location>
</feature>
<evidence type="ECO:0000259" key="14">
    <source>
        <dbReference type="PROSITE" id="PS50112"/>
    </source>
</evidence>
<dbReference type="GO" id="GO:0005524">
    <property type="term" value="F:ATP binding"/>
    <property type="evidence" value="ECO:0007669"/>
    <property type="project" value="UniProtKB-KW"/>
</dbReference>
<dbReference type="InterPro" id="IPR035965">
    <property type="entry name" value="PAS-like_dom_sf"/>
</dbReference>
<dbReference type="Pfam" id="PF00672">
    <property type="entry name" value="HAMP"/>
    <property type="match status" value="1"/>
</dbReference>
<dbReference type="Pfam" id="PF00512">
    <property type="entry name" value="HisKA"/>
    <property type="match status" value="1"/>
</dbReference>
<dbReference type="SMART" id="SM00304">
    <property type="entry name" value="HAMP"/>
    <property type="match status" value="1"/>
</dbReference>
<evidence type="ECO:0000256" key="6">
    <source>
        <dbReference type="ARBA" id="ARBA00022741"/>
    </source>
</evidence>
<evidence type="ECO:0000259" key="12">
    <source>
        <dbReference type="PROSITE" id="PS50109"/>
    </source>
</evidence>
<dbReference type="CDD" id="cd06225">
    <property type="entry name" value="HAMP"/>
    <property type="match status" value="1"/>
</dbReference>
<dbReference type="InterPro" id="IPR004358">
    <property type="entry name" value="Sig_transdc_His_kin-like_C"/>
</dbReference>
<evidence type="ECO:0000256" key="2">
    <source>
        <dbReference type="ARBA" id="ARBA00004370"/>
    </source>
</evidence>
<evidence type="ECO:0000259" key="15">
    <source>
        <dbReference type="PROSITE" id="PS50885"/>
    </source>
</evidence>
<protein>
    <recommendedName>
        <fullName evidence="3">histidine kinase</fullName>
        <ecNumber evidence="3">2.7.13.3</ecNumber>
    </recommendedName>
</protein>
<keyword evidence="4 10" id="KW-0597">Phosphoprotein</keyword>
<feature type="transmembrane region" description="Helical" evidence="11">
    <location>
        <begin position="23"/>
        <end position="43"/>
    </location>
</feature>
<dbReference type="CDD" id="cd00130">
    <property type="entry name" value="PAS"/>
    <property type="match status" value="1"/>
</dbReference>
<dbReference type="Proteomes" id="UP000011721">
    <property type="component" value="Chromosome"/>
</dbReference>
<evidence type="ECO:0000256" key="3">
    <source>
        <dbReference type="ARBA" id="ARBA00012438"/>
    </source>
</evidence>
<evidence type="ECO:0000256" key="7">
    <source>
        <dbReference type="ARBA" id="ARBA00022777"/>
    </source>
</evidence>
<name>M1PET3_DESSD</name>
<dbReference type="CDD" id="cd00082">
    <property type="entry name" value="HisKA"/>
    <property type="match status" value="1"/>
</dbReference>
<evidence type="ECO:0000256" key="11">
    <source>
        <dbReference type="SAM" id="Phobius"/>
    </source>
</evidence>